<organism evidence="2 3">
    <name type="scientific">Methylobacterium terrae</name>
    <dbReference type="NCBI Taxonomy" id="2202827"/>
    <lineage>
        <taxon>Bacteria</taxon>
        <taxon>Pseudomonadati</taxon>
        <taxon>Pseudomonadota</taxon>
        <taxon>Alphaproteobacteria</taxon>
        <taxon>Hyphomicrobiales</taxon>
        <taxon>Methylobacteriaceae</taxon>
        <taxon>Methylobacterium</taxon>
    </lineage>
</organism>
<evidence type="ECO:0000313" key="2">
    <source>
        <dbReference type="EMBL" id="AWN48273.1"/>
    </source>
</evidence>
<dbReference type="SUPFAM" id="SSF81301">
    <property type="entry name" value="Nucleotidyltransferase"/>
    <property type="match status" value="1"/>
</dbReference>
<dbReference type="AlphaFoldDB" id="A0A2U8WQG0"/>
<gene>
    <name evidence="2" type="ORF">DK419_19565</name>
</gene>
<sequence length="118" mass="12752">MTKPASVAELVPATGEYPALKTLLKRIEAVYAPEDVLLFGSRAKGTAGPDSDWDLLVVLPDDADERLLDPLLGYETQRGSGIYADVLCSFKSEFLADLGVANSRTRDIAGHAVRVFSR</sequence>
<dbReference type="OrthoDB" id="559450at2"/>
<dbReference type="Pfam" id="PF01909">
    <property type="entry name" value="NTP_transf_2"/>
    <property type="match status" value="1"/>
</dbReference>
<dbReference type="EMBL" id="CP029553">
    <property type="protein sequence ID" value="AWN48273.1"/>
    <property type="molecule type" value="Genomic_DNA"/>
</dbReference>
<reference evidence="2 3" key="1">
    <citation type="submission" date="2018-05" db="EMBL/GenBank/DDBJ databases">
        <title>Complete Genome Sequence of Methylobacterium sp. 17Sr1-28.</title>
        <authorList>
            <person name="Srinivasan S."/>
        </authorList>
    </citation>
    <scope>NUCLEOTIDE SEQUENCE [LARGE SCALE GENOMIC DNA]</scope>
    <source>
        <strain evidence="2 3">17Sr1-28</strain>
    </source>
</reference>
<dbReference type="InterPro" id="IPR002934">
    <property type="entry name" value="Polymerase_NTP_transf_dom"/>
</dbReference>
<dbReference type="Gene3D" id="3.30.460.10">
    <property type="entry name" value="Beta Polymerase, domain 2"/>
    <property type="match status" value="1"/>
</dbReference>
<dbReference type="InterPro" id="IPR043519">
    <property type="entry name" value="NT_sf"/>
</dbReference>
<feature type="domain" description="Polymerase nucleotidyl transferase" evidence="1">
    <location>
        <begin position="21"/>
        <end position="94"/>
    </location>
</feature>
<evidence type="ECO:0000259" key="1">
    <source>
        <dbReference type="Pfam" id="PF01909"/>
    </source>
</evidence>
<accession>A0A2U8WQG0</accession>
<proteinExistence type="predicted"/>
<keyword evidence="3" id="KW-1185">Reference proteome</keyword>
<protein>
    <recommendedName>
        <fullName evidence="1">Polymerase nucleotidyl transferase domain-containing protein</fullName>
    </recommendedName>
</protein>
<name>A0A2U8WQG0_9HYPH</name>
<dbReference type="Proteomes" id="UP000245444">
    <property type="component" value="Chromosome"/>
</dbReference>
<evidence type="ECO:0000313" key="3">
    <source>
        <dbReference type="Proteomes" id="UP000245444"/>
    </source>
</evidence>
<dbReference type="GO" id="GO:0016779">
    <property type="term" value="F:nucleotidyltransferase activity"/>
    <property type="evidence" value="ECO:0007669"/>
    <property type="project" value="InterPro"/>
</dbReference>
<dbReference type="KEGG" id="mtea:DK419_19565"/>
<dbReference type="CDD" id="cd05403">
    <property type="entry name" value="NT_KNTase_like"/>
    <property type="match status" value="1"/>
</dbReference>